<sequence length="201" mass="22560">MMHMDSPWDEEATQETSRDIEWSKISSEFTNVGYREGITAGKESALQEGFDTGFAGVGAPLGRDIGFLRGMSSALVAFLNSNMSCRAISRREEHAREHLADADDPMDENEELSDKRKMEGLEDMLSRLTAGAANPEVADKTRPTIDDKLRAIRDEYCHILALGTMMRGFHPPKDWQTLACLSDHSSWALSRRIRSKIHSRT</sequence>
<dbReference type="GO" id="GO:0005634">
    <property type="term" value="C:nucleus"/>
    <property type="evidence" value="ECO:0007669"/>
    <property type="project" value="UniProtKB-SubCell"/>
</dbReference>
<name>A0A8H6XR69_9AGAR</name>
<evidence type="ECO:0000313" key="9">
    <source>
        <dbReference type="EMBL" id="KAF7345106.1"/>
    </source>
</evidence>
<keyword evidence="10" id="KW-1185">Reference proteome</keyword>
<evidence type="ECO:0000256" key="1">
    <source>
        <dbReference type="ARBA" id="ARBA00004123"/>
    </source>
</evidence>
<dbReference type="InterPro" id="IPR038881">
    <property type="entry name" value="Yae1-like"/>
</dbReference>
<dbReference type="PANTHER" id="PTHR18829">
    <property type="entry name" value="PROTEIN YAE1 HOMOLOG"/>
    <property type="match status" value="1"/>
</dbReference>
<evidence type="ECO:0000256" key="3">
    <source>
        <dbReference type="ARBA" id="ARBA00007096"/>
    </source>
</evidence>
<evidence type="ECO:0000256" key="7">
    <source>
        <dbReference type="ARBA" id="ARBA00023242"/>
    </source>
</evidence>
<evidence type="ECO:0000256" key="2">
    <source>
        <dbReference type="ARBA" id="ARBA00004496"/>
    </source>
</evidence>
<dbReference type="AlphaFoldDB" id="A0A8H6XR69"/>
<proteinExistence type="inferred from homology"/>
<dbReference type="Proteomes" id="UP000620124">
    <property type="component" value="Unassembled WGS sequence"/>
</dbReference>
<comment type="subcellular location">
    <subcellularLocation>
        <location evidence="2">Cytoplasm</location>
    </subcellularLocation>
    <subcellularLocation>
        <location evidence="1">Nucleus</location>
    </subcellularLocation>
</comment>
<comment type="similarity">
    <text evidence="3">Belongs to the YAE1 family.</text>
</comment>
<dbReference type="InterPro" id="IPR019191">
    <property type="entry name" value="Essential_protein_Yae1_N"/>
</dbReference>
<dbReference type="GO" id="GO:0005737">
    <property type="term" value="C:cytoplasm"/>
    <property type="evidence" value="ECO:0007669"/>
    <property type="project" value="UniProtKB-SubCell"/>
</dbReference>
<dbReference type="EMBL" id="JACAZI010000014">
    <property type="protein sequence ID" value="KAF7345106.1"/>
    <property type="molecule type" value="Genomic_DNA"/>
</dbReference>
<reference evidence="9" key="1">
    <citation type="submission" date="2020-05" db="EMBL/GenBank/DDBJ databases">
        <title>Mycena genomes resolve the evolution of fungal bioluminescence.</title>
        <authorList>
            <person name="Tsai I.J."/>
        </authorList>
    </citation>
    <scope>NUCLEOTIDE SEQUENCE</scope>
    <source>
        <strain evidence="9">CCC161011</strain>
    </source>
</reference>
<keyword evidence="6" id="KW-0963">Cytoplasm</keyword>
<evidence type="ECO:0000256" key="6">
    <source>
        <dbReference type="ARBA" id="ARBA00022490"/>
    </source>
</evidence>
<protein>
    <recommendedName>
        <fullName evidence="5">Protein YAE1</fullName>
    </recommendedName>
    <alternativeName>
        <fullName evidence="4">Protein yae1</fullName>
    </alternativeName>
</protein>
<comment type="caution">
    <text evidence="9">The sequence shown here is derived from an EMBL/GenBank/DDBJ whole genome shotgun (WGS) entry which is preliminary data.</text>
</comment>
<evidence type="ECO:0000256" key="4">
    <source>
        <dbReference type="ARBA" id="ARBA00017286"/>
    </source>
</evidence>
<dbReference type="Pfam" id="PF09811">
    <property type="entry name" value="Yae1_N"/>
    <property type="match status" value="1"/>
</dbReference>
<dbReference type="PANTHER" id="PTHR18829:SF0">
    <property type="entry name" value="PROTEIN YAE1 HOMOLOG"/>
    <property type="match status" value="1"/>
</dbReference>
<dbReference type="OrthoDB" id="20086at2759"/>
<organism evidence="9 10">
    <name type="scientific">Mycena venus</name>
    <dbReference type="NCBI Taxonomy" id="2733690"/>
    <lineage>
        <taxon>Eukaryota</taxon>
        <taxon>Fungi</taxon>
        <taxon>Dikarya</taxon>
        <taxon>Basidiomycota</taxon>
        <taxon>Agaricomycotina</taxon>
        <taxon>Agaricomycetes</taxon>
        <taxon>Agaricomycetidae</taxon>
        <taxon>Agaricales</taxon>
        <taxon>Marasmiineae</taxon>
        <taxon>Mycenaceae</taxon>
        <taxon>Mycena</taxon>
    </lineage>
</organism>
<feature type="domain" description="Essential protein Yae1 N-terminal" evidence="8">
    <location>
        <begin position="33"/>
        <end position="71"/>
    </location>
</feature>
<keyword evidence="7" id="KW-0539">Nucleus</keyword>
<evidence type="ECO:0000259" key="8">
    <source>
        <dbReference type="Pfam" id="PF09811"/>
    </source>
</evidence>
<evidence type="ECO:0000313" key="10">
    <source>
        <dbReference type="Proteomes" id="UP000620124"/>
    </source>
</evidence>
<gene>
    <name evidence="9" type="ORF">MVEN_01674300</name>
</gene>
<evidence type="ECO:0000256" key="5">
    <source>
        <dbReference type="ARBA" id="ARBA00018400"/>
    </source>
</evidence>
<accession>A0A8H6XR69</accession>